<protein>
    <submittedName>
        <fullName evidence="3">Uncharacterized protein</fullName>
    </submittedName>
</protein>
<proteinExistence type="predicted"/>
<feature type="compositionally biased region" description="Basic and acidic residues" evidence="1">
    <location>
        <begin position="174"/>
        <end position="214"/>
    </location>
</feature>
<comment type="caution">
    <text evidence="3">The sequence shown here is derived from an EMBL/GenBank/DDBJ whole genome shotgun (WGS) entry which is preliminary data.</text>
</comment>
<keyword evidence="2" id="KW-0472">Membrane</keyword>
<evidence type="ECO:0000256" key="2">
    <source>
        <dbReference type="SAM" id="Phobius"/>
    </source>
</evidence>
<feature type="transmembrane region" description="Helical" evidence="2">
    <location>
        <begin position="93"/>
        <end position="113"/>
    </location>
</feature>
<dbReference type="Proteomes" id="UP000315344">
    <property type="component" value="Unassembled WGS sequence"/>
</dbReference>
<reference evidence="3 4" key="1">
    <citation type="journal article" date="2017" name="Nat. Commun.">
        <title>In situ click chemistry generation of cyclooxygenase-2 inhibitors.</title>
        <authorList>
            <person name="Bhardwaj A."/>
            <person name="Kaur J."/>
            <person name="Wuest M."/>
            <person name="Wuest F."/>
        </authorList>
    </citation>
    <scope>NUCLEOTIDE SEQUENCE [LARGE SCALE GENOMIC DNA]</scope>
    <source>
        <strain evidence="3">S2_012_000_R3_94</strain>
    </source>
</reference>
<evidence type="ECO:0000313" key="3">
    <source>
        <dbReference type="EMBL" id="TKW65493.1"/>
    </source>
</evidence>
<feature type="transmembrane region" description="Helical" evidence="2">
    <location>
        <begin position="125"/>
        <end position="148"/>
    </location>
</feature>
<gene>
    <name evidence="3" type="ORF">DI616_14520</name>
</gene>
<organism evidence="3 4">
    <name type="scientific">Paracoccus denitrificans</name>
    <dbReference type="NCBI Taxonomy" id="266"/>
    <lineage>
        <taxon>Bacteria</taxon>
        <taxon>Pseudomonadati</taxon>
        <taxon>Pseudomonadota</taxon>
        <taxon>Alphaproteobacteria</taxon>
        <taxon>Rhodobacterales</taxon>
        <taxon>Paracoccaceae</taxon>
        <taxon>Paracoccus</taxon>
    </lineage>
</organism>
<evidence type="ECO:0000256" key="1">
    <source>
        <dbReference type="SAM" id="MobiDB-lite"/>
    </source>
</evidence>
<dbReference type="AlphaFoldDB" id="A0A533I356"/>
<keyword evidence="2" id="KW-0812">Transmembrane</keyword>
<keyword evidence="2" id="KW-1133">Transmembrane helix</keyword>
<evidence type="ECO:0000313" key="4">
    <source>
        <dbReference type="Proteomes" id="UP000315344"/>
    </source>
</evidence>
<dbReference type="EMBL" id="VAFL01000013">
    <property type="protein sequence ID" value="TKW65493.1"/>
    <property type="molecule type" value="Genomic_DNA"/>
</dbReference>
<name>A0A533I356_PARDE</name>
<sequence>MARFDLGWPLSGIHASAVSALILGVLALAAGEPVWMPFNATTHAIHGPEAADVQALDLLHTGLGGTIHVLACFFWSGIAVLMIRMIGLTRAGAAWLAGLATAILAGVVDYGLLPARLSPGWELILPWWAVGLGFVAMGVGIALGLNVAAMIDRREMTEAELHQGSSLSVTASRHPAERSLALERLRRPRHDLLDRRGDGNKQRGDPPNDERSDI</sequence>
<feature type="region of interest" description="Disordered" evidence="1">
    <location>
        <begin position="162"/>
        <end position="214"/>
    </location>
</feature>
<accession>A0A533I356</accession>
<feature type="transmembrane region" description="Helical" evidence="2">
    <location>
        <begin position="12"/>
        <end position="31"/>
    </location>
</feature>
<feature type="transmembrane region" description="Helical" evidence="2">
    <location>
        <begin position="67"/>
        <end position="86"/>
    </location>
</feature>